<accession>A8ABW1</accession>
<dbReference type="eggNOG" id="arCOG02584">
    <property type="taxonomic scope" value="Archaea"/>
</dbReference>
<keyword evidence="2" id="KW-1185">Reference proteome</keyword>
<reference evidence="1 2" key="1">
    <citation type="journal article" date="2008" name="Genome Biol.">
        <title>A genomic analysis of the archaeal system Ignicoccus hospitalis-Nanoarchaeum equitans.</title>
        <authorList>
            <person name="Podar M."/>
            <person name="Anderson I."/>
            <person name="Makarova K.S."/>
            <person name="Elkins J.G."/>
            <person name="Ivanova N."/>
            <person name="Wall M.A."/>
            <person name="Lykidis A."/>
            <person name="Mavromatis K."/>
            <person name="Sun H."/>
            <person name="Hudson M.E."/>
            <person name="Chen W."/>
            <person name="Deciu C."/>
            <person name="Hutchison D."/>
            <person name="Eads J.R."/>
            <person name="Anderson A."/>
            <person name="Fernandes F."/>
            <person name="Szeto E."/>
            <person name="Lapidus A."/>
            <person name="Kyrpides N.C."/>
            <person name="Saier M.H.Jr."/>
            <person name="Richardson P.M."/>
            <person name="Rachel R."/>
            <person name="Huber H."/>
            <person name="Eisen J.A."/>
            <person name="Koonin E.V."/>
            <person name="Keller M."/>
            <person name="Stetter K.O."/>
        </authorList>
    </citation>
    <scope>NUCLEOTIDE SEQUENCE [LARGE SCALE GENOMIC DNA]</scope>
    <source>
        <strain evidence="2">KIN4/I / DSM 18386 / JCM 14125</strain>
    </source>
</reference>
<gene>
    <name evidence="1" type="ordered locus">Igni_1237</name>
</gene>
<dbReference type="InterPro" id="IPR005358">
    <property type="entry name" value="Puta_zinc/iron-chelating_dom"/>
</dbReference>
<evidence type="ECO:0008006" key="3">
    <source>
        <dbReference type="Google" id="ProtNLM"/>
    </source>
</evidence>
<dbReference type="AlphaFoldDB" id="A8ABW1"/>
<dbReference type="PhylomeDB" id="A8ABW1"/>
<sequence>MGQREFVELLPGLYRWVIKGRCPFNDPETGRCKIHEKKPLSCKMYPLNVRVKDGKVFIEVSRACSWVKHNWEEVVNNPPERVFPEEWKALNEVLRRLRGLGLV</sequence>
<evidence type="ECO:0000313" key="1">
    <source>
        <dbReference type="EMBL" id="ABU82413.1"/>
    </source>
</evidence>
<name>A8ABW1_IGNH4</name>
<dbReference type="Proteomes" id="UP000000262">
    <property type="component" value="Chromosome"/>
</dbReference>
<dbReference type="KEGG" id="iho:Igni_1237"/>
<organism evidence="1 2">
    <name type="scientific">Ignicoccus hospitalis (strain KIN4/I / DSM 18386 / JCM 14125)</name>
    <dbReference type="NCBI Taxonomy" id="453591"/>
    <lineage>
        <taxon>Archaea</taxon>
        <taxon>Thermoproteota</taxon>
        <taxon>Thermoprotei</taxon>
        <taxon>Desulfurococcales</taxon>
        <taxon>Desulfurococcaceae</taxon>
        <taxon>Ignicoccus</taxon>
    </lineage>
</organism>
<dbReference type="HOGENOM" id="CLU_2257332_0_0_2"/>
<dbReference type="EMBL" id="CP000816">
    <property type="protein sequence ID" value="ABU82413.1"/>
    <property type="molecule type" value="Genomic_DNA"/>
</dbReference>
<dbReference type="STRING" id="453591.Igni_1237"/>
<evidence type="ECO:0000313" key="2">
    <source>
        <dbReference type="Proteomes" id="UP000000262"/>
    </source>
</evidence>
<protein>
    <recommendedName>
        <fullName evidence="3">YkgJ family cysteine cluster protein</fullName>
    </recommendedName>
</protein>
<dbReference type="Pfam" id="PF03692">
    <property type="entry name" value="CxxCxxCC"/>
    <property type="match status" value="1"/>
</dbReference>
<proteinExistence type="predicted"/>